<comment type="caution">
    <text evidence="1">The sequence shown here is derived from an EMBL/GenBank/DDBJ whole genome shotgun (WGS) entry which is preliminary data.</text>
</comment>
<proteinExistence type="predicted"/>
<gene>
    <name evidence="1" type="ORF">D3Z33_10710</name>
</gene>
<evidence type="ECO:0000313" key="2">
    <source>
        <dbReference type="Proteomes" id="UP000467132"/>
    </source>
</evidence>
<dbReference type="Proteomes" id="UP000467132">
    <property type="component" value="Unassembled WGS sequence"/>
</dbReference>
<protein>
    <submittedName>
        <fullName evidence="1">Uncharacterized protein</fullName>
    </submittedName>
</protein>
<sequence length="78" mass="8943">MGDDKLSDINMANKDQLKNIAERCSEYNFEENENLRSEVKSMGEETISCENCKHFNANHKCSLNLIDQILSSMDVKLD</sequence>
<keyword evidence="2" id="KW-1185">Reference proteome</keyword>
<dbReference type="AlphaFoldDB" id="A0A845R1D6"/>
<organism evidence="1 2">
    <name type="scientific">Senegalia massiliensis</name>
    <dbReference type="NCBI Taxonomy" id="1720316"/>
    <lineage>
        <taxon>Bacteria</taxon>
        <taxon>Bacillati</taxon>
        <taxon>Bacillota</taxon>
        <taxon>Clostridia</taxon>
        <taxon>Eubacteriales</taxon>
        <taxon>Clostridiaceae</taxon>
        <taxon>Senegalia</taxon>
    </lineage>
</organism>
<dbReference type="EMBL" id="QXXA01000011">
    <property type="protein sequence ID" value="NBI07318.1"/>
    <property type="molecule type" value="Genomic_DNA"/>
</dbReference>
<name>A0A845R1D6_9CLOT</name>
<accession>A0A845R1D6</accession>
<reference evidence="1 2" key="1">
    <citation type="submission" date="2018-08" db="EMBL/GenBank/DDBJ databases">
        <title>Murine metabolic-syndrome-specific gut microbial biobank.</title>
        <authorList>
            <person name="Liu C."/>
        </authorList>
    </citation>
    <scope>NUCLEOTIDE SEQUENCE [LARGE SCALE GENOMIC DNA]</scope>
    <source>
        <strain evidence="1 2">583</strain>
    </source>
</reference>
<evidence type="ECO:0000313" key="1">
    <source>
        <dbReference type="EMBL" id="NBI07318.1"/>
    </source>
</evidence>